<evidence type="ECO:0000313" key="3">
    <source>
        <dbReference type="Proteomes" id="UP000466730"/>
    </source>
</evidence>
<sequence>MTGGLRPGEGALEGAPDPDGPRLRLIGRIRTPWGPGDCPKNIPRARETGRGATVELDPLFAPALSGLTVGQPVILLYPGLFVQFGRKSCVRLKAL</sequence>
<dbReference type="EMBL" id="WJPO01000018">
    <property type="protein sequence ID" value="MRH21736.1"/>
    <property type="molecule type" value="Genomic_DNA"/>
</dbReference>
<keyword evidence="3" id="KW-1185">Reference proteome</keyword>
<protein>
    <submittedName>
        <fullName evidence="2">Uncharacterized protein</fullName>
    </submittedName>
</protein>
<comment type="caution">
    <text evidence="2">The sequence shown here is derived from an EMBL/GenBank/DDBJ whole genome shotgun (WGS) entry which is preliminary data.</text>
</comment>
<name>A0A844B5T6_9RHOB</name>
<dbReference type="AlphaFoldDB" id="A0A844B5T6"/>
<gene>
    <name evidence="2" type="ORF">GH815_12090</name>
</gene>
<dbReference type="OrthoDB" id="9804309at2"/>
<evidence type="ECO:0000256" key="1">
    <source>
        <dbReference type="SAM" id="MobiDB-lite"/>
    </source>
</evidence>
<accession>A0A844B5T6</accession>
<dbReference type="Proteomes" id="UP000466730">
    <property type="component" value="Unassembled WGS sequence"/>
</dbReference>
<dbReference type="RefSeq" id="WP_153749027.1">
    <property type="nucleotide sequence ID" value="NZ_BAAADI010000020.1"/>
</dbReference>
<reference evidence="2 3" key="1">
    <citation type="submission" date="2019-11" db="EMBL/GenBank/DDBJ databases">
        <title>Draft Whole-Genome sequence of the marine photosynthetic bacterium Rhodovulum strictum DSM 11289.</title>
        <authorList>
            <person name="Kyndt J.A."/>
            <person name="Meyer T.E."/>
        </authorList>
    </citation>
    <scope>NUCLEOTIDE SEQUENCE [LARGE SCALE GENOMIC DNA]</scope>
    <source>
        <strain evidence="2 3">DSM 11289</strain>
    </source>
</reference>
<organism evidence="2 3">
    <name type="scientific">Rhodovulum strictum</name>
    <dbReference type="NCBI Taxonomy" id="58314"/>
    <lineage>
        <taxon>Bacteria</taxon>
        <taxon>Pseudomonadati</taxon>
        <taxon>Pseudomonadota</taxon>
        <taxon>Alphaproteobacteria</taxon>
        <taxon>Rhodobacterales</taxon>
        <taxon>Paracoccaceae</taxon>
        <taxon>Rhodovulum</taxon>
    </lineage>
</organism>
<evidence type="ECO:0000313" key="2">
    <source>
        <dbReference type="EMBL" id="MRH21736.1"/>
    </source>
</evidence>
<feature type="region of interest" description="Disordered" evidence="1">
    <location>
        <begin position="1"/>
        <end position="23"/>
    </location>
</feature>
<proteinExistence type="predicted"/>